<protein>
    <submittedName>
        <fullName evidence="1">Uncharacterized protein</fullName>
    </submittedName>
</protein>
<keyword evidence="2" id="KW-1185">Reference proteome</keyword>
<dbReference type="AlphaFoldDB" id="A0A484FCG6"/>
<proteinExistence type="predicted"/>
<reference evidence="2" key="1">
    <citation type="journal article" date="2013" name="New Phytol.">
        <title>Comparative genomic and transcriptomic analyses reveal the hemibiotrophic stage shift of Colletotrichum fungi.</title>
        <authorList>
            <person name="Gan P."/>
            <person name="Ikeda K."/>
            <person name="Irieda H."/>
            <person name="Narusaka M."/>
            <person name="O'Connell R.J."/>
            <person name="Narusaka Y."/>
            <person name="Takano Y."/>
            <person name="Kubo Y."/>
            <person name="Shirasu K."/>
        </authorList>
    </citation>
    <scope>NUCLEOTIDE SEQUENCE [LARGE SCALE GENOMIC DNA]</scope>
    <source>
        <strain evidence="2">104-T / ATCC 96160 / CBS 514.97 / LARS 414 / MAFF 240422</strain>
    </source>
</reference>
<reference evidence="2" key="2">
    <citation type="journal article" date="2019" name="Mol. Plant Microbe Interact.">
        <title>Genome sequence resources for four phytopathogenic fungi from the Colletotrichum orbiculare species complex.</title>
        <authorList>
            <person name="Gan P."/>
            <person name="Tsushima A."/>
            <person name="Narusaka M."/>
            <person name="Narusaka Y."/>
            <person name="Takano Y."/>
            <person name="Kubo Y."/>
            <person name="Shirasu K."/>
        </authorList>
    </citation>
    <scope>GENOME REANNOTATION</scope>
    <source>
        <strain evidence="2">104-T / ATCC 96160 / CBS 514.97 / LARS 414 / MAFF 240422</strain>
    </source>
</reference>
<evidence type="ECO:0000313" key="2">
    <source>
        <dbReference type="Proteomes" id="UP000014480"/>
    </source>
</evidence>
<accession>A0A484FCG6</accession>
<organism evidence="1 2">
    <name type="scientific">Colletotrichum orbiculare (strain 104-T / ATCC 96160 / CBS 514.97 / LARS 414 / MAFF 240422)</name>
    <name type="common">Cucumber anthracnose fungus</name>
    <name type="synonym">Colletotrichum lagenarium</name>
    <dbReference type="NCBI Taxonomy" id="1213857"/>
    <lineage>
        <taxon>Eukaryota</taxon>
        <taxon>Fungi</taxon>
        <taxon>Dikarya</taxon>
        <taxon>Ascomycota</taxon>
        <taxon>Pezizomycotina</taxon>
        <taxon>Sordariomycetes</taxon>
        <taxon>Hypocreomycetidae</taxon>
        <taxon>Glomerellales</taxon>
        <taxon>Glomerellaceae</taxon>
        <taxon>Colletotrichum</taxon>
        <taxon>Colletotrichum orbiculare species complex</taxon>
    </lineage>
</organism>
<sequence>MDGREGTIHGLKICRGSCLHYRDSFDVVEDIIEPDVRHENQRVTVEGWARGKRQKAEGKDRFQTIPS</sequence>
<gene>
    <name evidence="1" type="ORF">Cob_v011103</name>
</gene>
<dbReference type="EMBL" id="AMCV02000037">
    <property type="protein sequence ID" value="TDZ16039.1"/>
    <property type="molecule type" value="Genomic_DNA"/>
</dbReference>
<dbReference type="Proteomes" id="UP000014480">
    <property type="component" value="Unassembled WGS sequence"/>
</dbReference>
<name>A0A484FCG6_COLOR</name>
<comment type="caution">
    <text evidence="1">The sequence shown here is derived from an EMBL/GenBank/DDBJ whole genome shotgun (WGS) entry which is preliminary data.</text>
</comment>
<evidence type="ECO:0000313" key="1">
    <source>
        <dbReference type="EMBL" id="TDZ16039.1"/>
    </source>
</evidence>